<organism evidence="2 3">
    <name type="scientific">Pseudoalteromonas aurantia</name>
    <dbReference type="NCBI Taxonomy" id="43654"/>
    <lineage>
        <taxon>Bacteria</taxon>
        <taxon>Pseudomonadati</taxon>
        <taxon>Pseudomonadota</taxon>
        <taxon>Gammaproteobacteria</taxon>
        <taxon>Alteromonadales</taxon>
        <taxon>Pseudoalteromonadaceae</taxon>
        <taxon>Pseudoalteromonas</taxon>
    </lineage>
</organism>
<feature type="transmembrane region" description="Helical" evidence="1">
    <location>
        <begin position="110"/>
        <end position="128"/>
    </location>
</feature>
<comment type="caution">
    <text evidence="2">The sequence shown here is derived from an EMBL/GenBank/DDBJ whole genome shotgun (WGS) entry which is preliminary data.</text>
</comment>
<protein>
    <submittedName>
        <fullName evidence="2">Uncharacterized protein</fullName>
    </submittedName>
</protein>
<reference evidence="3" key="1">
    <citation type="submission" date="2019-06" db="EMBL/GenBank/DDBJ databases">
        <title>Co-occurence of chitin degradation, pigmentation and bioactivity in marine Pseudoalteromonas.</title>
        <authorList>
            <person name="Sonnenschein E.C."/>
            <person name="Bech P.K."/>
        </authorList>
    </citation>
    <scope>NUCLEOTIDE SEQUENCE [LARGE SCALE GENOMIC DNA]</scope>
    <source>
        <strain evidence="3">S3895</strain>
    </source>
</reference>
<proteinExistence type="predicted"/>
<keyword evidence="1" id="KW-1133">Transmembrane helix</keyword>
<feature type="transmembrane region" description="Helical" evidence="1">
    <location>
        <begin position="44"/>
        <end position="67"/>
    </location>
</feature>
<keyword evidence="1" id="KW-0812">Transmembrane</keyword>
<accession>A0ABY2VUI3</accession>
<sequence>MIFFPILAGLFLHAIKWGSQFPESLPAIFTLFEQSKNPSPSTMHLWFLWNLFGFSVLFSVAMTFKNSVLPRLKLLSNKWVLLSLLPCLVLPALYSQFVPFPAPDKFTIEYWSYGFYGIFFSVGSSFYFNEAAIKNLTPYTPYLCAVALISYACYLFLFPKPPTTEELISLIQTQTVVA</sequence>
<evidence type="ECO:0000313" key="2">
    <source>
        <dbReference type="EMBL" id="TMO71879.1"/>
    </source>
</evidence>
<feature type="transmembrane region" description="Helical" evidence="1">
    <location>
        <begin position="140"/>
        <end position="157"/>
    </location>
</feature>
<evidence type="ECO:0000313" key="3">
    <source>
        <dbReference type="Proteomes" id="UP000307164"/>
    </source>
</evidence>
<keyword evidence="1" id="KW-0472">Membrane</keyword>
<name>A0ABY2VUI3_9GAMM</name>
<dbReference type="EMBL" id="PNBW01000093">
    <property type="protein sequence ID" value="TMO71879.1"/>
    <property type="molecule type" value="Genomic_DNA"/>
</dbReference>
<gene>
    <name evidence="2" type="ORF">CWC20_16455</name>
</gene>
<evidence type="ECO:0000256" key="1">
    <source>
        <dbReference type="SAM" id="Phobius"/>
    </source>
</evidence>
<dbReference type="Proteomes" id="UP000307164">
    <property type="component" value="Unassembled WGS sequence"/>
</dbReference>
<keyword evidence="3" id="KW-1185">Reference proteome</keyword>
<feature type="transmembrane region" description="Helical" evidence="1">
    <location>
        <begin position="79"/>
        <end position="98"/>
    </location>
</feature>